<feature type="transmembrane region" description="Helical" evidence="1">
    <location>
        <begin position="23"/>
        <end position="43"/>
    </location>
</feature>
<proteinExistence type="predicted"/>
<name>A0A7J0H9Z4_9ERIC</name>
<dbReference type="Proteomes" id="UP000585474">
    <property type="component" value="Unassembled WGS sequence"/>
</dbReference>
<keyword evidence="1" id="KW-0812">Transmembrane</keyword>
<reference evidence="2 3" key="1">
    <citation type="submission" date="2019-07" db="EMBL/GenBank/DDBJ databases">
        <title>De Novo Assembly of kiwifruit Actinidia rufa.</title>
        <authorList>
            <person name="Sugita-Konishi S."/>
            <person name="Sato K."/>
            <person name="Mori E."/>
            <person name="Abe Y."/>
            <person name="Kisaki G."/>
            <person name="Hamano K."/>
            <person name="Suezawa K."/>
            <person name="Otani M."/>
            <person name="Fukuda T."/>
            <person name="Manabe T."/>
            <person name="Gomi K."/>
            <person name="Tabuchi M."/>
            <person name="Akimitsu K."/>
            <person name="Kataoka I."/>
        </authorList>
    </citation>
    <scope>NUCLEOTIDE SEQUENCE [LARGE SCALE GENOMIC DNA]</scope>
    <source>
        <strain evidence="3">cv. Fuchu</strain>
    </source>
</reference>
<protein>
    <submittedName>
        <fullName evidence="2">Uncharacterized protein</fullName>
    </submittedName>
</protein>
<evidence type="ECO:0000256" key="1">
    <source>
        <dbReference type="SAM" id="Phobius"/>
    </source>
</evidence>
<sequence>MVWCWDFLIHTILALEEEYERCVAVTAKLALVVMAVMAVAVVVGQITEEGRGAVGWEEELVTWEREEVVVGGEVTTVLMREGR</sequence>
<organism evidence="2 3">
    <name type="scientific">Actinidia rufa</name>
    <dbReference type="NCBI Taxonomy" id="165716"/>
    <lineage>
        <taxon>Eukaryota</taxon>
        <taxon>Viridiplantae</taxon>
        <taxon>Streptophyta</taxon>
        <taxon>Embryophyta</taxon>
        <taxon>Tracheophyta</taxon>
        <taxon>Spermatophyta</taxon>
        <taxon>Magnoliopsida</taxon>
        <taxon>eudicotyledons</taxon>
        <taxon>Gunneridae</taxon>
        <taxon>Pentapetalae</taxon>
        <taxon>asterids</taxon>
        <taxon>Ericales</taxon>
        <taxon>Actinidiaceae</taxon>
        <taxon>Actinidia</taxon>
    </lineage>
</organism>
<keyword evidence="3" id="KW-1185">Reference proteome</keyword>
<evidence type="ECO:0000313" key="3">
    <source>
        <dbReference type="Proteomes" id="UP000585474"/>
    </source>
</evidence>
<keyword evidence="1" id="KW-0472">Membrane</keyword>
<comment type="caution">
    <text evidence="2">The sequence shown here is derived from an EMBL/GenBank/DDBJ whole genome shotgun (WGS) entry which is preliminary data.</text>
</comment>
<keyword evidence="1" id="KW-1133">Transmembrane helix</keyword>
<dbReference type="EMBL" id="BJWL01000028">
    <property type="protein sequence ID" value="GFZ19896.1"/>
    <property type="molecule type" value="Genomic_DNA"/>
</dbReference>
<gene>
    <name evidence="2" type="ORF">Acr_28g0006010</name>
</gene>
<accession>A0A7J0H9Z4</accession>
<dbReference type="AlphaFoldDB" id="A0A7J0H9Z4"/>
<evidence type="ECO:0000313" key="2">
    <source>
        <dbReference type="EMBL" id="GFZ19896.1"/>
    </source>
</evidence>